<dbReference type="Proteomes" id="UP001153334">
    <property type="component" value="Unassembled WGS sequence"/>
</dbReference>
<gene>
    <name evidence="1" type="ORF">ONZ43_g3708</name>
</gene>
<accession>A0ACC2IVT1</accession>
<evidence type="ECO:0000313" key="1">
    <source>
        <dbReference type="EMBL" id="KAJ8119317.1"/>
    </source>
</evidence>
<reference evidence="1" key="1">
    <citation type="submission" date="2022-11" db="EMBL/GenBank/DDBJ databases">
        <title>Genome Sequence of Nemania bipapillata.</title>
        <authorList>
            <person name="Buettner E."/>
        </authorList>
    </citation>
    <scope>NUCLEOTIDE SEQUENCE</scope>
    <source>
        <strain evidence="1">CP14</strain>
    </source>
</reference>
<comment type="caution">
    <text evidence="1">The sequence shown here is derived from an EMBL/GenBank/DDBJ whole genome shotgun (WGS) entry which is preliminary data.</text>
</comment>
<keyword evidence="2" id="KW-1185">Reference proteome</keyword>
<name>A0ACC2IVT1_9PEZI</name>
<protein>
    <submittedName>
        <fullName evidence="1">Uncharacterized protein</fullName>
    </submittedName>
</protein>
<proteinExistence type="predicted"/>
<evidence type="ECO:0000313" key="2">
    <source>
        <dbReference type="Proteomes" id="UP001153334"/>
    </source>
</evidence>
<sequence length="283" mass="31553">MDQHQEQNVPLEEPASLPSVGNSEVSSDRQRNDHNKYSKNPNTVRVRQRNAKLTPIQLAVERAKANDSKAVNAAWKHCKATDAFLAASDEAKKNMLKQAQDEVMARRRNRGIDYDSRIAAITHGLASGENASSLPANLDVGNMSNPQPVMAAHGYLQFHARPPTGFTGGHEEASFPALGPDNSNRFTVHGESPVDWHEPEDYHYEALRVQIDQMTAEVQKLRGVVEETTHQLAEVISLLQRNQQTQPTHLIYTPPIQDPHNENNHEESDSAHSVYPTFDLGSY</sequence>
<dbReference type="EMBL" id="JAPESX010000897">
    <property type="protein sequence ID" value="KAJ8119317.1"/>
    <property type="molecule type" value="Genomic_DNA"/>
</dbReference>
<organism evidence="1 2">
    <name type="scientific">Nemania bipapillata</name>
    <dbReference type="NCBI Taxonomy" id="110536"/>
    <lineage>
        <taxon>Eukaryota</taxon>
        <taxon>Fungi</taxon>
        <taxon>Dikarya</taxon>
        <taxon>Ascomycota</taxon>
        <taxon>Pezizomycotina</taxon>
        <taxon>Sordariomycetes</taxon>
        <taxon>Xylariomycetidae</taxon>
        <taxon>Xylariales</taxon>
        <taxon>Xylariaceae</taxon>
        <taxon>Nemania</taxon>
    </lineage>
</organism>